<dbReference type="AlphaFoldDB" id="A0A0P1GV58"/>
<feature type="binding site" evidence="7">
    <location>
        <position position="27"/>
    </location>
    <ligand>
        <name>glyoxylate</name>
        <dbReference type="ChEBI" id="CHEBI:36655"/>
    </ligand>
</feature>
<organism evidence="9 10">
    <name type="scientific">Tritonibacter multivorans</name>
    <dbReference type="NCBI Taxonomy" id="928856"/>
    <lineage>
        <taxon>Bacteria</taxon>
        <taxon>Pseudomonadati</taxon>
        <taxon>Pseudomonadota</taxon>
        <taxon>Alphaproteobacteria</taxon>
        <taxon>Rhodobacterales</taxon>
        <taxon>Paracoccaceae</taxon>
        <taxon>Tritonibacter</taxon>
    </lineage>
</organism>
<dbReference type="InterPro" id="IPR012133">
    <property type="entry name" value="Alpha-hydoxy_acid_DH_FMN"/>
</dbReference>
<evidence type="ECO:0000256" key="1">
    <source>
        <dbReference type="ARBA" id="ARBA00001917"/>
    </source>
</evidence>
<feature type="binding site" evidence="7">
    <location>
        <position position="158"/>
    </location>
    <ligand>
        <name>FMN</name>
        <dbReference type="ChEBI" id="CHEBI:58210"/>
    </ligand>
</feature>
<dbReference type="STRING" id="928856.SAMN04488049_10849"/>
<evidence type="ECO:0000256" key="3">
    <source>
        <dbReference type="ARBA" id="ARBA00022643"/>
    </source>
</evidence>
<dbReference type="RefSeq" id="WP_058289948.1">
    <property type="nucleotide sequence ID" value="NZ_CYSD01000031.1"/>
</dbReference>
<feature type="binding site" evidence="7">
    <location>
        <position position="276"/>
    </location>
    <ligand>
        <name>FMN</name>
        <dbReference type="ChEBI" id="CHEBI:58210"/>
    </ligand>
</feature>
<reference evidence="9 10" key="1">
    <citation type="submission" date="2015-09" db="EMBL/GenBank/DDBJ databases">
        <authorList>
            <consortium name="Swine Surveillance"/>
        </authorList>
    </citation>
    <scope>NUCLEOTIDE SEQUENCE [LARGE SCALE GENOMIC DNA]</scope>
    <source>
        <strain evidence="9 10">CECT 7557</strain>
    </source>
</reference>
<gene>
    <name evidence="9" type="primary">lldD_2</name>
    <name evidence="9" type="ORF">TRM7557_01878</name>
</gene>
<evidence type="ECO:0000313" key="10">
    <source>
        <dbReference type="Proteomes" id="UP000052022"/>
    </source>
</evidence>
<dbReference type="Pfam" id="PF01070">
    <property type="entry name" value="FMN_dh"/>
    <property type="match status" value="1"/>
</dbReference>
<feature type="binding site" evidence="7">
    <location>
        <begin position="80"/>
        <end position="82"/>
    </location>
    <ligand>
        <name>FMN</name>
        <dbReference type="ChEBI" id="CHEBI:58210"/>
    </ligand>
</feature>
<evidence type="ECO:0000259" key="8">
    <source>
        <dbReference type="PROSITE" id="PS51349"/>
    </source>
</evidence>
<dbReference type="GO" id="GO:0004460">
    <property type="term" value="F:L-lactate dehydrogenase (cytochrome) activity"/>
    <property type="evidence" value="ECO:0007669"/>
    <property type="project" value="UniProtKB-EC"/>
</dbReference>
<keyword evidence="2 7" id="KW-0285">Flavoprotein</keyword>
<feature type="binding site" evidence="7">
    <location>
        <position position="167"/>
    </location>
    <ligand>
        <name>glyoxylate</name>
        <dbReference type="ChEBI" id="CHEBI:36655"/>
    </ligand>
</feature>
<name>A0A0P1GV58_9RHOB</name>
<feature type="domain" description="FMN hydroxy acid dehydrogenase" evidence="8">
    <location>
        <begin position="1"/>
        <end position="381"/>
    </location>
</feature>
<keyword evidence="4 9" id="KW-0560">Oxidoreductase</keyword>
<dbReference type="InterPro" id="IPR013785">
    <property type="entry name" value="Aldolase_TIM"/>
</dbReference>
<dbReference type="PANTHER" id="PTHR10578">
    <property type="entry name" value="S -2-HYDROXY-ACID OXIDASE-RELATED"/>
    <property type="match status" value="1"/>
</dbReference>
<dbReference type="FunFam" id="3.20.20.70:FF:000029">
    <property type="entry name" value="L-lactate dehydrogenase"/>
    <property type="match status" value="1"/>
</dbReference>
<evidence type="ECO:0000313" key="9">
    <source>
        <dbReference type="EMBL" id="CUH78432.1"/>
    </source>
</evidence>
<feature type="binding site" evidence="7">
    <location>
        <position position="109"/>
    </location>
    <ligand>
        <name>FMN</name>
        <dbReference type="ChEBI" id="CHEBI:58210"/>
    </ligand>
</feature>
<evidence type="ECO:0000256" key="7">
    <source>
        <dbReference type="PIRSR" id="PIRSR000138-2"/>
    </source>
</evidence>
<feature type="binding site" evidence="7">
    <location>
        <position position="132"/>
    </location>
    <ligand>
        <name>glyoxylate</name>
        <dbReference type="ChEBI" id="CHEBI:36655"/>
    </ligand>
</feature>
<dbReference type="PROSITE" id="PS00557">
    <property type="entry name" value="FMN_HYDROXY_ACID_DH_1"/>
    <property type="match status" value="1"/>
</dbReference>
<feature type="binding site" evidence="7">
    <location>
        <position position="278"/>
    </location>
    <ligand>
        <name>glyoxylate</name>
        <dbReference type="ChEBI" id="CHEBI:36655"/>
    </ligand>
</feature>
<proteinExistence type="inferred from homology"/>
<dbReference type="Proteomes" id="UP000052022">
    <property type="component" value="Unassembled WGS sequence"/>
</dbReference>
<evidence type="ECO:0000256" key="6">
    <source>
        <dbReference type="PIRSR" id="PIRSR000138-1"/>
    </source>
</evidence>
<evidence type="ECO:0000256" key="4">
    <source>
        <dbReference type="ARBA" id="ARBA00023002"/>
    </source>
</evidence>
<comment type="similarity">
    <text evidence="5">Belongs to the FMN-dependent alpha-hydroxy acid dehydrogenase family.</text>
</comment>
<protein>
    <submittedName>
        <fullName evidence="9">L-lactate dehydrogenase [cytochrome]</fullName>
        <ecNumber evidence="9">1.1.2.3</ecNumber>
    </submittedName>
</protein>
<dbReference type="EC" id="1.1.2.3" evidence="9"/>
<comment type="cofactor">
    <cofactor evidence="1">
        <name>FMN</name>
        <dbReference type="ChEBI" id="CHEBI:58210"/>
    </cofactor>
</comment>
<dbReference type="PIRSF" id="PIRSF000138">
    <property type="entry name" value="Al-hdrx_acd_dh"/>
    <property type="match status" value="1"/>
</dbReference>
<dbReference type="InterPro" id="IPR000262">
    <property type="entry name" value="FMN-dep_DH"/>
</dbReference>
<dbReference type="OrthoDB" id="9770452at2"/>
<dbReference type="CDD" id="cd02809">
    <property type="entry name" value="alpha_hydroxyacid_oxid_FMN"/>
    <property type="match status" value="1"/>
</dbReference>
<dbReference type="PANTHER" id="PTHR10578:SF107">
    <property type="entry name" value="2-HYDROXYACID OXIDASE 1"/>
    <property type="match status" value="1"/>
</dbReference>
<accession>A0A0P1GV58</accession>
<feature type="binding site" evidence="7">
    <location>
        <position position="254"/>
    </location>
    <ligand>
        <name>FMN</name>
        <dbReference type="ChEBI" id="CHEBI:58210"/>
    </ligand>
</feature>
<dbReference type="InterPro" id="IPR008259">
    <property type="entry name" value="FMN_hydac_DH_AS"/>
</dbReference>
<evidence type="ECO:0000256" key="5">
    <source>
        <dbReference type="ARBA" id="ARBA00024042"/>
    </source>
</evidence>
<feature type="active site" description="Proton acceptor" evidence="6">
    <location>
        <position position="278"/>
    </location>
</feature>
<dbReference type="GO" id="GO:0010181">
    <property type="term" value="F:FMN binding"/>
    <property type="evidence" value="ECO:0007669"/>
    <property type="project" value="InterPro"/>
</dbReference>
<dbReference type="EMBL" id="CYSD01000031">
    <property type="protein sequence ID" value="CUH78432.1"/>
    <property type="molecule type" value="Genomic_DNA"/>
</dbReference>
<keyword evidence="3 7" id="KW-0288">FMN</keyword>
<dbReference type="InterPro" id="IPR037396">
    <property type="entry name" value="FMN_HAD"/>
</dbReference>
<keyword evidence="10" id="KW-1185">Reference proteome</keyword>
<feature type="binding site" evidence="7">
    <location>
        <position position="281"/>
    </location>
    <ligand>
        <name>glyoxylate</name>
        <dbReference type="ChEBI" id="CHEBI:36655"/>
    </ligand>
</feature>
<sequence>MGLKSCHNFHDFRALAQRRLPGPIFNYIDGAADDEVTYRENTNAFDRCDLLPSVLTGVQDVDMSVTVMGQKLATPFYCSPTALQRLFHHQGERAVAAAAEKYGTMFGVSSLGTVSLEELRQKHKTPQVYQFYFHKDRGLNRAMMQRAKEAGVEVMMLTVDSITGGNRERDLRTGFSIPFRLTLGGMMQFALKPQWGINYVTHEKFSLPQLDAHVDMGGGASSIGGYFTNMLDPSMNWDDIAEMVQEWDGQFCLKGIMTAEDARRAVDIGCTGIILSNHGGRQLDGSRTPFDQLKEIVDAVGEEIDVIMDSGVQRGTHVVKALSLGAKAVGLGRYYLFPLAAAGQPGVERALGLMQAEVERAMKLMGVTSIDQLTAQNLRFR</sequence>
<feature type="binding site" evidence="7">
    <location>
        <position position="130"/>
    </location>
    <ligand>
        <name>FMN</name>
        <dbReference type="ChEBI" id="CHEBI:58210"/>
    </ligand>
</feature>
<evidence type="ECO:0000256" key="2">
    <source>
        <dbReference type="ARBA" id="ARBA00022630"/>
    </source>
</evidence>
<feature type="binding site" evidence="7">
    <location>
        <begin position="332"/>
        <end position="333"/>
    </location>
    <ligand>
        <name>FMN</name>
        <dbReference type="ChEBI" id="CHEBI:58210"/>
    </ligand>
</feature>
<dbReference type="SUPFAM" id="SSF51395">
    <property type="entry name" value="FMN-linked oxidoreductases"/>
    <property type="match status" value="1"/>
</dbReference>
<dbReference type="PROSITE" id="PS51349">
    <property type="entry name" value="FMN_HYDROXY_ACID_DH_2"/>
    <property type="match status" value="1"/>
</dbReference>
<dbReference type="Gene3D" id="3.20.20.70">
    <property type="entry name" value="Aldolase class I"/>
    <property type="match status" value="1"/>
</dbReference>